<proteinExistence type="predicted"/>
<dbReference type="NCBIfam" id="TIGR00305">
    <property type="entry name" value="putative toxin-antitoxin system toxin component, PIN family"/>
    <property type="match status" value="1"/>
</dbReference>
<dbReference type="InterPro" id="IPR002850">
    <property type="entry name" value="PIN_toxin-like"/>
</dbReference>
<reference evidence="2 3" key="1">
    <citation type="submission" date="2021-12" db="EMBL/GenBank/DDBJ databases">
        <title>Genome seq of P8.</title>
        <authorList>
            <person name="Seo T."/>
        </authorList>
    </citation>
    <scope>NUCLEOTIDE SEQUENCE [LARGE SCALE GENOMIC DNA]</scope>
    <source>
        <strain evidence="2 3">P8</strain>
    </source>
</reference>
<comment type="caution">
    <text evidence="2">The sequence shown here is derived from an EMBL/GenBank/DDBJ whole genome shotgun (WGS) entry which is preliminary data.</text>
</comment>
<evidence type="ECO:0000313" key="3">
    <source>
        <dbReference type="Proteomes" id="UP001200741"/>
    </source>
</evidence>
<dbReference type="RefSeq" id="WP_233375490.1">
    <property type="nucleotide sequence ID" value="NZ_JAJTWU010000016.1"/>
</dbReference>
<feature type="domain" description="PIN" evidence="1">
    <location>
        <begin position="1"/>
        <end position="117"/>
    </location>
</feature>
<evidence type="ECO:0000259" key="1">
    <source>
        <dbReference type="SMART" id="SM00670"/>
    </source>
</evidence>
<organism evidence="2 3">
    <name type="scientific">Pelomonas cellulosilytica</name>
    <dbReference type="NCBI Taxonomy" id="2906762"/>
    <lineage>
        <taxon>Bacteria</taxon>
        <taxon>Pseudomonadati</taxon>
        <taxon>Pseudomonadota</taxon>
        <taxon>Betaproteobacteria</taxon>
        <taxon>Burkholderiales</taxon>
        <taxon>Sphaerotilaceae</taxon>
        <taxon>Roseateles</taxon>
    </lineage>
</organism>
<keyword evidence="3" id="KW-1185">Reference proteome</keyword>
<evidence type="ECO:0000313" key="2">
    <source>
        <dbReference type="EMBL" id="MCE4558085.1"/>
    </source>
</evidence>
<dbReference type="SMART" id="SM00670">
    <property type="entry name" value="PINc"/>
    <property type="match status" value="1"/>
</dbReference>
<dbReference type="Pfam" id="PF13470">
    <property type="entry name" value="PIN_3"/>
    <property type="match status" value="1"/>
</dbReference>
<protein>
    <submittedName>
        <fullName evidence="2">Toxin-antitoxin system toxin component, PIN family</fullName>
    </submittedName>
</protein>
<sequence>MRAVIDTNVLIAGLLWRGPPHALLTQVRNGLVSLVSSPALLAELDEVLGRHKFDAILSRTHTSREQALAELRQLAEVMEPPPLPQPVCRDPDDDEVLALARAARADLIVSGDADLQVLQQFEGIPILDPAQALQRVAASGPPHPPPS</sequence>
<name>A0ABS8Y2Z9_9BURK</name>
<dbReference type="InterPro" id="IPR029060">
    <property type="entry name" value="PIN-like_dom_sf"/>
</dbReference>
<dbReference type="InterPro" id="IPR002716">
    <property type="entry name" value="PIN_dom"/>
</dbReference>
<dbReference type="Proteomes" id="UP001200741">
    <property type="component" value="Unassembled WGS sequence"/>
</dbReference>
<gene>
    <name evidence="2" type="ORF">LXT13_27235</name>
</gene>
<accession>A0ABS8Y2Z9</accession>
<dbReference type="PANTHER" id="PTHR34610:SF4">
    <property type="entry name" value="SLL8027 PROTEIN"/>
    <property type="match status" value="1"/>
</dbReference>
<dbReference type="EMBL" id="JAJTWU010000016">
    <property type="protein sequence ID" value="MCE4558085.1"/>
    <property type="molecule type" value="Genomic_DNA"/>
</dbReference>
<dbReference type="PANTHER" id="PTHR34610">
    <property type="entry name" value="SSL7007 PROTEIN"/>
    <property type="match status" value="1"/>
</dbReference>
<dbReference type="SUPFAM" id="SSF88723">
    <property type="entry name" value="PIN domain-like"/>
    <property type="match status" value="1"/>
</dbReference>